<dbReference type="PROSITE" id="PS50112">
    <property type="entry name" value="PAS"/>
    <property type="match status" value="1"/>
</dbReference>
<dbReference type="CDD" id="cd00130">
    <property type="entry name" value="PAS"/>
    <property type="match status" value="1"/>
</dbReference>
<dbReference type="InterPro" id="IPR035919">
    <property type="entry name" value="EAL_sf"/>
</dbReference>
<dbReference type="SUPFAM" id="SSF55785">
    <property type="entry name" value="PYP-like sensor domain (PAS domain)"/>
    <property type="match status" value="1"/>
</dbReference>
<reference evidence="4 5" key="1">
    <citation type="submission" date="2018-03" db="EMBL/GenBank/DDBJ databases">
        <title>Genomic Encyclopedia of Type Strains, Phase III (KMG-III): the genomes of soil and plant-associated and newly described type strains.</title>
        <authorList>
            <person name="Whitman W."/>
        </authorList>
    </citation>
    <scope>NUCLEOTIDE SEQUENCE [LARGE SCALE GENOMIC DNA]</scope>
    <source>
        <strain evidence="4 5">CGMCC 1.12259</strain>
    </source>
</reference>
<dbReference type="InterPro" id="IPR043128">
    <property type="entry name" value="Rev_trsase/Diguanyl_cyclase"/>
</dbReference>
<dbReference type="SUPFAM" id="SSF141868">
    <property type="entry name" value="EAL domain-like"/>
    <property type="match status" value="1"/>
</dbReference>
<dbReference type="Pfam" id="PF00990">
    <property type="entry name" value="GGDEF"/>
    <property type="match status" value="1"/>
</dbReference>
<feature type="domain" description="EAL" evidence="2">
    <location>
        <begin position="416"/>
        <end position="670"/>
    </location>
</feature>
<dbReference type="SMART" id="SM00052">
    <property type="entry name" value="EAL"/>
    <property type="match status" value="1"/>
</dbReference>
<feature type="domain" description="PAS" evidence="1">
    <location>
        <begin position="135"/>
        <end position="199"/>
    </location>
</feature>
<dbReference type="SMART" id="SM00267">
    <property type="entry name" value="GGDEF"/>
    <property type="match status" value="1"/>
</dbReference>
<dbReference type="Gene3D" id="3.30.70.270">
    <property type="match status" value="1"/>
</dbReference>
<dbReference type="PANTHER" id="PTHR33121:SF70">
    <property type="entry name" value="SIGNALING PROTEIN YKOW"/>
    <property type="match status" value="1"/>
</dbReference>
<keyword evidence="5" id="KW-1185">Reference proteome</keyword>
<dbReference type="Gene3D" id="3.20.20.450">
    <property type="entry name" value="EAL domain"/>
    <property type="match status" value="1"/>
</dbReference>
<protein>
    <submittedName>
        <fullName evidence="4">PAS domain S-box-containing protein/diguanylate cyclase (GGDEF)-like protein</fullName>
    </submittedName>
</protein>
<dbReference type="Pfam" id="PF13426">
    <property type="entry name" value="PAS_9"/>
    <property type="match status" value="1"/>
</dbReference>
<dbReference type="Proteomes" id="UP000242682">
    <property type="component" value="Unassembled WGS sequence"/>
</dbReference>
<organism evidence="4 5">
    <name type="scientific">Planomicrobium soli</name>
    <dbReference type="NCBI Taxonomy" id="1176648"/>
    <lineage>
        <taxon>Bacteria</taxon>
        <taxon>Bacillati</taxon>
        <taxon>Bacillota</taxon>
        <taxon>Bacilli</taxon>
        <taxon>Bacillales</taxon>
        <taxon>Caryophanaceae</taxon>
        <taxon>Planomicrobium</taxon>
    </lineage>
</organism>
<dbReference type="PANTHER" id="PTHR33121">
    <property type="entry name" value="CYCLIC DI-GMP PHOSPHODIESTERASE PDEF"/>
    <property type="match status" value="1"/>
</dbReference>
<dbReference type="Gene3D" id="3.30.450.20">
    <property type="entry name" value="PAS domain"/>
    <property type="match status" value="1"/>
</dbReference>
<dbReference type="Pfam" id="PF00989">
    <property type="entry name" value="PAS"/>
    <property type="match status" value="1"/>
</dbReference>
<evidence type="ECO:0000259" key="2">
    <source>
        <dbReference type="PROSITE" id="PS50883"/>
    </source>
</evidence>
<dbReference type="OrthoDB" id="2624050at2"/>
<dbReference type="CDD" id="cd01948">
    <property type="entry name" value="EAL"/>
    <property type="match status" value="1"/>
</dbReference>
<evidence type="ECO:0000259" key="1">
    <source>
        <dbReference type="PROSITE" id="PS50112"/>
    </source>
</evidence>
<dbReference type="InterPro" id="IPR000160">
    <property type="entry name" value="GGDEF_dom"/>
</dbReference>
<dbReference type="PROSITE" id="PS50887">
    <property type="entry name" value="GGDEF"/>
    <property type="match status" value="1"/>
</dbReference>
<dbReference type="InterPro" id="IPR035965">
    <property type="entry name" value="PAS-like_dom_sf"/>
</dbReference>
<dbReference type="SMART" id="SM00091">
    <property type="entry name" value="PAS"/>
    <property type="match status" value="1"/>
</dbReference>
<dbReference type="SUPFAM" id="SSF55073">
    <property type="entry name" value="Nucleotide cyclase"/>
    <property type="match status" value="1"/>
</dbReference>
<dbReference type="InterPro" id="IPR000014">
    <property type="entry name" value="PAS"/>
</dbReference>
<dbReference type="InterPro" id="IPR001633">
    <property type="entry name" value="EAL_dom"/>
</dbReference>
<proteinExistence type="predicted"/>
<evidence type="ECO:0000313" key="4">
    <source>
        <dbReference type="EMBL" id="PSL40771.1"/>
    </source>
</evidence>
<dbReference type="CDD" id="cd01949">
    <property type="entry name" value="GGDEF"/>
    <property type="match status" value="1"/>
</dbReference>
<name>A0A2P8H3H9_9BACL</name>
<comment type="caution">
    <text evidence="4">The sequence shown here is derived from an EMBL/GenBank/DDBJ whole genome shotgun (WGS) entry which is preliminary data.</text>
</comment>
<dbReference type="InterPro" id="IPR013767">
    <property type="entry name" value="PAS_fold"/>
</dbReference>
<dbReference type="GO" id="GO:0006355">
    <property type="term" value="P:regulation of DNA-templated transcription"/>
    <property type="evidence" value="ECO:0007669"/>
    <property type="project" value="InterPro"/>
</dbReference>
<dbReference type="Pfam" id="PF00563">
    <property type="entry name" value="EAL"/>
    <property type="match status" value="1"/>
</dbReference>
<dbReference type="InterPro" id="IPR050706">
    <property type="entry name" value="Cyclic-di-GMP_PDE-like"/>
</dbReference>
<dbReference type="GO" id="GO:0071111">
    <property type="term" value="F:cyclic-guanylate-specific phosphodiesterase activity"/>
    <property type="evidence" value="ECO:0007669"/>
    <property type="project" value="InterPro"/>
</dbReference>
<dbReference type="RefSeq" id="WP_146137256.1">
    <property type="nucleotide sequence ID" value="NZ_PYAT01000004.1"/>
</dbReference>
<dbReference type="InterPro" id="IPR029787">
    <property type="entry name" value="Nucleotide_cyclase"/>
</dbReference>
<sequence length="677" mass="77585">MKQQINLSEEWFYAATDPLIVIDDKGKIIQVNQAWEKACLKYNLSKEWTGIGSDYFQLSRQSGNQNEIRALLAVLNKEQFTVETKQHFPAKTGDYISLSFEAIPINFDASFPDYALLLQKPTSIHSVQAISAESVLESMTEGFFLIDHQFTLFYLNDVAERIVRCRREDVIGRNLWESFPSAKSIRPLYEGYELALKDKVEVEVETFFESLDTWFRVKAYPLAIGGLAVYFQDIGKQKQAEITLTQYAYFDDLTGLPNRRNLIQEGLSFKGQEKPFSMYFINLDNLKLINTLHDYNTGNQILKMVAEKLRAMAGEQHKVGRRDGDNFIYLRCEPDYANSSQFAEKILAVFEQPFKLGNFKTIKVTASIGIAHFPHDAETLDQLVANAETAMLEAKKLKGSSYAIFNPSINEKRTRRLLIEEELTKDLHESGFHFALQPQIDGNSGQLIGAEILSRWAHPVLGELSPLEFIEVAEQAGTIIPLTYHLLTEVFKKMKEWESRYGRHIKTAVNMTPSLLSCPTFFDILTEMMEQYGILPEWIEIEITEQAEMTYSEQTLENLLRCKANGISIAIDDFGTGFSMISYLTQFPVNKIKIDKCFVQEIGKCRKTEAVLKSLIHLAKSIECELIAEGVERPEEIDFLKNNGCTVYQGYLFDKPLTIEEFETKYLQENYQFSIEY</sequence>
<dbReference type="EMBL" id="PYAT01000004">
    <property type="protein sequence ID" value="PSL40771.1"/>
    <property type="molecule type" value="Genomic_DNA"/>
</dbReference>
<dbReference type="AlphaFoldDB" id="A0A2P8H3H9"/>
<accession>A0A2P8H3H9</accession>
<evidence type="ECO:0000259" key="3">
    <source>
        <dbReference type="PROSITE" id="PS50887"/>
    </source>
</evidence>
<feature type="domain" description="GGDEF" evidence="3">
    <location>
        <begin position="274"/>
        <end position="407"/>
    </location>
</feature>
<dbReference type="NCBIfam" id="TIGR00254">
    <property type="entry name" value="GGDEF"/>
    <property type="match status" value="1"/>
</dbReference>
<gene>
    <name evidence="4" type="ORF">B0H99_104233</name>
</gene>
<dbReference type="PROSITE" id="PS50883">
    <property type="entry name" value="EAL"/>
    <property type="match status" value="1"/>
</dbReference>
<evidence type="ECO:0000313" key="5">
    <source>
        <dbReference type="Proteomes" id="UP000242682"/>
    </source>
</evidence>
<dbReference type="NCBIfam" id="TIGR00229">
    <property type="entry name" value="sensory_box"/>
    <property type="match status" value="1"/>
</dbReference>